<sequence>MSIEFIQTCMLVRCRCVQATAYRATQRPTSKPCAPHRHHSSRPRAKATVINLIVPQKPPKLLDPSSTDDIRVALCALHSRIEMRRSKSNPAKYARNYRKISQRKNTGYDDGTNADEREKKRLEAILKQSEQT</sequence>
<gene>
    <name evidence="2" type="ORF">THAOC_14528</name>
</gene>
<dbReference type="EMBL" id="AGNL01016965">
    <property type="protein sequence ID" value="EJK64708.1"/>
    <property type="molecule type" value="Genomic_DNA"/>
</dbReference>
<accession>K0SF50</accession>
<evidence type="ECO:0000313" key="3">
    <source>
        <dbReference type="Proteomes" id="UP000266841"/>
    </source>
</evidence>
<dbReference type="OrthoDB" id="55162at2759"/>
<feature type="non-terminal residue" evidence="2">
    <location>
        <position position="132"/>
    </location>
</feature>
<name>K0SF50_THAOC</name>
<dbReference type="Proteomes" id="UP000266841">
    <property type="component" value="Unassembled WGS sequence"/>
</dbReference>
<reference evidence="2 3" key="1">
    <citation type="journal article" date="2012" name="Genome Biol.">
        <title>Genome and low-iron response of an oceanic diatom adapted to chronic iron limitation.</title>
        <authorList>
            <person name="Lommer M."/>
            <person name="Specht M."/>
            <person name="Roy A.S."/>
            <person name="Kraemer L."/>
            <person name="Andreson R."/>
            <person name="Gutowska M.A."/>
            <person name="Wolf J."/>
            <person name="Bergner S.V."/>
            <person name="Schilhabel M.B."/>
            <person name="Klostermeier U.C."/>
            <person name="Beiko R.G."/>
            <person name="Rosenstiel P."/>
            <person name="Hippler M."/>
            <person name="Laroche J."/>
        </authorList>
    </citation>
    <scope>NUCLEOTIDE SEQUENCE [LARGE SCALE GENOMIC DNA]</scope>
    <source>
        <strain evidence="2 3">CCMP1005</strain>
    </source>
</reference>
<feature type="region of interest" description="Disordered" evidence="1">
    <location>
        <begin position="85"/>
        <end position="118"/>
    </location>
</feature>
<evidence type="ECO:0000313" key="2">
    <source>
        <dbReference type="EMBL" id="EJK64708.1"/>
    </source>
</evidence>
<protein>
    <submittedName>
        <fullName evidence="2">Uncharacterized protein</fullName>
    </submittedName>
</protein>
<proteinExistence type="predicted"/>
<comment type="caution">
    <text evidence="2">The sequence shown here is derived from an EMBL/GenBank/DDBJ whole genome shotgun (WGS) entry which is preliminary data.</text>
</comment>
<dbReference type="AlphaFoldDB" id="K0SF50"/>
<keyword evidence="3" id="KW-1185">Reference proteome</keyword>
<evidence type="ECO:0000256" key="1">
    <source>
        <dbReference type="SAM" id="MobiDB-lite"/>
    </source>
</evidence>
<organism evidence="2 3">
    <name type="scientific">Thalassiosira oceanica</name>
    <name type="common">Marine diatom</name>
    <dbReference type="NCBI Taxonomy" id="159749"/>
    <lineage>
        <taxon>Eukaryota</taxon>
        <taxon>Sar</taxon>
        <taxon>Stramenopiles</taxon>
        <taxon>Ochrophyta</taxon>
        <taxon>Bacillariophyta</taxon>
        <taxon>Coscinodiscophyceae</taxon>
        <taxon>Thalassiosirophycidae</taxon>
        <taxon>Thalassiosirales</taxon>
        <taxon>Thalassiosiraceae</taxon>
        <taxon>Thalassiosira</taxon>
    </lineage>
</organism>